<dbReference type="Pfam" id="PF01063">
    <property type="entry name" value="Aminotran_4"/>
    <property type="match status" value="1"/>
</dbReference>
<accession>A0A1I3SHE2</accession>
<dbReference type="InterPro" id="IPR036038">
    <property type="entry name" value="Aminotransferase-like"/>
</dbReference>
<dbReference type="PANTHER" id="PTHR42743">
    <property type="entry name" value="AMINO-ACID AMINOTRANSFERASE"/>
    <property type="match status" value="1"/>
</dbReference>
<dbReference type="STRING" id="52560.SAMN04488082_104164"/>
<dbReference type="EMBL" id="FORX01000004">
    <property type="protein sequence ID" value="SFJ58125.1"/>
    <property type="molecule type" value="Genomic_DNA"/>
</dbReference>
<evidence type="ECO:0000313" key="4">
    <source>
        <dbReference type="EMBL" id="SFJ58125.1"/>
    </source>
</evidence>
<keyword evidence="4" id="KW-0808">Transferase</keyword>
<keyword evidence="4" id="KW-0032">Aminotransferase</keyword>
<sequence length="317" mass="34874">MVEIGNEQLFWERLQSLPRPGEENFLAFYDHRLGAIFTNPRLMLIPLDDHLVHRGDGVFEALRFEDGAIYQLGEHLLRLERSAGAIGLALPIGTAELDDLIRQVCVVSKADEGNVMVFVGRGPGGFTLDTRECPHPSLYIVAKRFARKPESFWTAGVSAVRTRIPAKQGWMSQIKSVNYLPNVLMKKDAVEQGADYPLCFDGDGFLAEGSTENAVLVDRDGVFVVPELKNALMGTTLKRAMSLAGGFMPVATRPVPESELYDCREIILLGTSIDAVGVVRYNGRVVGDGAPGPVSLRLRELLVADRKAHGRPLVRHL</sequence>
<gene>
    <name evidence="4" type="ORF">SAMN04488082_104164</name>
</gene>
<organism evidence="4 5">
    <name type="scientific">Desulfomicrobium apsheronum</name>
    <dbReference type="NCBI Taxonomy" id="52560"/>
    <lineage>
        <taxon>Bacteria</taxon>
        <taxon>Pseudomonadati</taxon>
        <taxon>Thermodesulfobacteriota</taxon>
        <taxon>Desulfovibrionia</taxon>
        <taxon>Desulfovibrionales</taxon>
        <taxon>Desulfomicrobiaceae</taxon>
        <taxon>Desulfomicrobium</taxon>
    </lineage>
</organism>
<evidence type="ECO:0000256" key="2">
    <source>
        <dbReference type="ARBA" id="ARBA00009320"/>
    </source>
</evidence>
<dbReference type="InterPro" id="IPR001544">
    <property type="entry name" value="Aminotrans_IV"/>
</dbReference>
<name>A0A1I3SHE2_9BACT</name>
<proteinExistence type="inferred from homology"/>
<dbReference type="InterPro" id="IPR050571">
    <property type="entry name" value="Class-IV_PLP-Dep_Aminotrnsfr"/>
</dbReference>
<dbReference type="OrthoDB" id="9805628at2"/>
<dbReference type="RefSeq" id="WP_092373271.1">
    <property type="nucleotide sequence ID" value="NZ_FORX01000004.1"/>
</dbReference>
<dbReference type="Gene3D" id="3.20.10.10">
    <property type="entry name" value="D-amino Acid Aminotransferase, subunit A, domain 2"/>
    <property type="match status" value="1"/>
</dbReference>
<dbReference type="GO" id="GO:0008652">
    <property type="term" value="P:amino acid biosynthetic process"/>
    <property type="evidence" value="ECO:0007669"/>
    <property type="project" value="UniProtKB-ARBA"/>
</dbReference>
<dbReference type="InterPro" id="IPR043132">
    <property type="entry name" value="BCAT-like_C"/>
</dbReference>
<keyword evidence="5" id="KW-1185">Reference proteome</keyword>
<dbReference type="PANTHER" id="PTHR42743:SF22">
    <property type="entry name" value="D-AMINO-ACID TRANSAMINASE, CHLOROPLASTIC"/>
    <property type="match status" value="1"/>
</dbReference>
<dbReference type="InterPro" id="IPR043131">
    <property type="entry name" value="BCAT-like_N"/>
</dbReference>
<reference evidence="5" key="1">
    <citation type="submission" date="2016-10" db="EMBL/GenBank/DDBJ databases">
        <authorList>
            <person name="Varghese N."/>
            <person name="Submissions S."/>
        </authorList>
    </citation>
    <scope>NUCLEOTIDE SEQUENCE [LARGE SCALE GENOMIC DNA]</scope>
    <source>
        <strain evidence="5">DSM 5918</strain>
    </source>
</reference>
<keyword evidence="3" id="KW-0663">Pyridoxal phosphate</keyword>
<comment type="cofactor">
    <cofactor evidence="1">
        <name>pyridoxal 5'-phosphate</name>
        <dbReference type="ChEBI" id="CHEBI:597326"/>
    </cofactor>
</comment>
<dbReference type="FunFam" id="3.20.10.10:FF:000002">
    <property type="entry name" value="D-alanine aminotransferase"/>
    <property type="match status" value="1"/>
</dbReference>
<evidence type="ECO:0000256" key="3">
    <source>
        <dbReference type="ARBA" id="ARBA00022898"/>
    </source>
</evidence>
<dbReference type="AlphaFoldDB" id="A0A1I3SHE2"/>
<protein>
    <submittedName>
        <fullName evidence="4">Branched-chain amino acid aminotransferase</fullName>
    </submittedName>
</protein>
<dbReference type="SUPFAM" id="SSF56752">
    <property type="entry name" value="D-aminoacid aminotransferase-like PLP-dependent enzymes"/>
    <property type="match status" value="1"/>
</dbReference>
<dbReference type="Gene3D" id="3.30.470.10">
    <property type="match status" value="1"/>
</dbReference>
<dbReference type="GO" id="GO:0008483">
    <property type="term" value="F:transaminase activity"/>
    <property type="evidence" value="ECO:0007669"/>
    <property type="project" value="UniProtKB-KW"/>
</dbReference>
<dbReference type="Proteomes" id="UP000198635">
    <property type="component" value="Unassembled WGS sequence"/>
</dbReference>
<evidence type="ECO:0000256" key="1">
    <source>
        <dbReference type="ARBA" id="ARBA00001933"/>
    </source>
</evidence>
<dbReference type="CDD" id="cd00449">
    <property type="entry name" value="PLPDE_IV"/>
    <property type="match status" value="1"/>
</dbReference>
<dbReference type="GO" id="GO:0046394">
    <property type="term" value="P:carboxylic acid biosynthetic process"/>
    <property type="evidence" value="ECO:0007669"/>
    <property type="project" value="UniProtKB-ARBA"/>
</dbReference>
<evidence type="ECO:0000313" key="5">
    <source>
        <dbReference type="Proteomes" id="UP000198635"/>
    </source>
</evidence>
<comment type="similarity">
    <text evidence="2">Belongs to the class-IV pyridoxal-phosphate-dependent aminotransferase family.</text>
</comment>